<feature type="DNA-binding region" description="H-T-H motif" evidence="4">
    <location>
        <begin position="25"/>
        <end position="44"/>
    </location>
</feature>
<dbReference type="Pfam" id="PF00440">
    <property type="entry name" value="TetR_N"/>
    <property type="match status" value="1"/>
</dbReference>
<dbReference type="InterPro" id="IPR009057">
    <property type="entry name" value="Homeodomain-like_sf"/>
</dbReference>
<dbReference type="Proteomes" id="UP000770889">
    <property type="component" value="Unassembled WGS sequence"/>
</dbReference>
<dbReference type="SUPFAM" id="SSF48498">
    <property type="entry name" value="Tetracyclin repressor-like, C-terminal domain"/>
    <property type="match status" value="1"/>
</dbReference>
<evidence type="ECO:0000256" key="4">
    <source>
        <dbReference type="PROSITE-ProRule" id="PRU00335"/>
    </source>
</evidence>
<sequence>MKGSRLTIVNAARRHIYHNGYGSTSYADIAHETGLGKGNIQYHFKAKEDLLHAAVDQQIQDIREQLESWSLDCGTAYDCIERFIAMVEKNAKNLSLHGCPMGSLNSELGKHERRLQDHARAMFDLYLRWLEARFRSFLPRKQAQARAEQLMVMAQGASVLAHAYEESQIVRRQAKIMRQWLHDVCDQS</sequence>
<feature type="domain" description="HTH tetR-type" evidence="5">
    <location>
        <begin position="2"/>
        <end position="62"/>
    </location>
</feature>
<dbReference type="PRINTS" id="PR00455">
    <property type="entry name" value="HTHTETR"/>
</dbReference>
<protein>
    <submittedName>
        <fullName evidence="6">TetR/AcrR family transcriptional regulator</fullName>
    </submittedName>
</protein>
<keyword evidence="3" id="KW-0804">Transcription</keyword>
<keyword evidence="2 4" id="KW-0238">DNA-binding</keyword>
<dbReference type="AlphaFoldDB" id="A0A944MGH2"/>
<name>A0A944MGH2_9GAMM</name>
<evidence type="ECO:0000256" key="2">
    <source>
        <dbReference type="ARBA" id="ARBA00023125"/>
    </source>
</evidence>
<accession>A0A944MGH2</accession>
<evidence type="ECO:0000313" key="6">
    <source>
        <dbReference type="EMBL" id="MBT2991002.1"/>
    </source>
</evidence>
<dbReference type="Gene3D" id="1.10.357.10">
    <property type="entry name" value="Tetracycline Repressor, domain 2"/>
    <property type="match status" value="1"/>
</dbReference>
<dbReference type="GO" id="GO:0003677">
    <property type="term" value="F:DNA binding"/>
    <property type="evidence" value="ECO:0007669"/>
    <property type="project" value="UniProtKB-UniRule"/>
</dbReference>
<dbReference type="EMBL" id="JAHHGM010000025">
    <property type="protein sequence ID" value="MBT2991002.1"/>
    <property type="molecule type" value="Genomic_DNA"/>
</dbReference>
<proteinExistence type="predicted"/>
<organism evidence="6 7">
    <name type="scientific">Candidatus Thiodiazotropha taylori</name>
    <dbReference type="NCBI Taxonomy" id="2792791"/>
    <lineage>
        <taxon>Bacteria</taxon>
        <taxon>Pseudomonadati</taxon>
        <taxon>Pseudomonadota</taxon>
        <taxon>Gammaproteobacteria</taxon>
        <taxon>Chromatiales</taxon>
        <taxon>Sedimenticolaceae</taxon>
        <taxon>Candidatus Thiodiazotropha</taxon>
    </lineage>
</organism>
<dbReference type="Pfam" id="PF21993">
    <property type="entry name" value="TetR_C_13_2"/>
    <property type="match status" value="1"/>
</dbReference>
<evidence type="ECO:0000313" key="7">
    <source>
        <dbReference type="Proteomes" id="UP000770889"/>
    </source>
</evidence>
<keyword evidence="1" id="KW-0805">Transcription regulation</keyword>
<dbReference type="PANTHER" id="PTHR47506:SF1">
    <property type="entry name" value="HTH-TYPE TRANSCRIPTIONAL REGULATOR YJDC"/>
    <property type="match status" value="1"/>
</dbReference>
<dbReference type="InterPro" id="IPR001647">
    <property type="entry name" value="HTH_TetR"/>
</dbReference>
<comment type="caution">
    <text evidence="6">The sequence shown here is derived from an EMBL/GenBank/DDBJ whole genome shotgun (WGS) entry which is preliminary data.</text>
</comment>
<evidence type="ECO:0000259" key="5">
    <source>
        <dbReference type="PROSITE" id="PS50977"/>
    </source>
</evidence>
<dbReference type="InterPro" id="IPR036271">
    <property type="entry name" value="Tet_transcr_reg_TetR-rel_C_sf"/>
</dbReference>
<reference evidence="6 7" key="1">
    <citation type="submission" date="2021-05" db="EMBL/GenBank/DDBJ databases">
        <title>Genetic and Functional Diversity in Clade A Lucinid endosymbionts from the Bahamas.</title>
        <authorList>
            <person name="Giani N.M."/>
            <person name="Engel A.S."/>
            <person name="Campbell B.J."/>
        </authorList>
    </citation>
    <scope>NUCLEOTIDE SEQUENCE [LARGE SCALE GENOMIC DNA]</scope>
    <source>
        <strain evidence="6">LUC16012Gg_MoonRockCtena</strain>
    </source>
</reference>
<dbReference type="PANTHER" id="PTHR47506">
    <property type="entry name" value="TRANSCRIPTIONAL REGULATORY PROTEIN"/>
    <property type="match status" value="1"/>
</dbReference>
<dbReference type="PROSITE" id="PS50977">
    <property type="entry name" value="HTH_TETR_2"/>
    <property type="match status" value="1"/>
</dbReference>
<dbReference type="SUPFAM" id="SSF46689">
    <property type="entry name" value="Homeodomain-like"/>
    <property type="match status" value="1"/>
</dbReference>
<evidence type="ECO:0000256" key="3">
    <source>
        <dbReference type="ARBA" id="ARBA00023163"/>
    </source>
</evidence>
<evidence type="ECO:0000256" key="1">
    <source>
        <dbReference type="ARBA" id="ARBA00023015"/>
    </source>
</evidence>
<gene>
    <name evidence="6" type="ORF">KME65_18750</name>
</gene>
<dbReference type="InterPro" id="IPR054156">
    <property type="entry name" value="YxaF_TetR_C"/>
</dbReference>